<accession>A0AAW1N338</accession>
<name>A0AAW1N338_POPJA</name>
<protein>
    <submittedName>
        <fullName evidence="2">Uncharacterized protein</fullName>
    </submittedName>
</protein>
<organism evidence="2 3">
    <name type="scientific">Popillia japonica</name>
    <name type="common">Japanese beetle</name>
    <dbReference type="NCBI Taxonomy" id="7064"/>
    <lineage>
        <taxon>Eukaryota</taxon>
        <taxon>Metazoa</taxon>
        <taxon>Ecdysozoa</taxon>
        <taxon>Arthropoda</taxon>
        <taxon>Hexapoda</taxon>
        <taxon>Insecta</taxon>
        <taxon>Pterygota</taxon>
        <taxon>Neoptera</taxon>
        <taxon>Endopterygota</taxon>
        <taxon>Coleoptera</taxon>
        <taxon>Polyphaga</taxon>
        <taxon>Scarabaeiformia</taxon>
        <taxon>Scarabaeidae</taxon>
        <taxon>Rutelinae</taxon>
        <taxon>Popillia</taxon>
    </lineage>
</organism>
<dbReference type="Proteomes" id="UP001458880">
    <property type="component" value="Unassembled WGS sequence"/>
</dbReference>
<dbReference type="EMBL" id="JASPKY010000007">
    <property type="protein sequence ID" value="KAK9754432.1"/>
    <property type="molecule type" value="Genomic_DNA"/>
</dbReference>
<reference evidence="2 3" key="1">
    <citation type="journal article" date="2024" name="BMC Genomics">
        <title>De novo assembly and annotation of Popillia japonica's genome with initial clues to its potential as an invasive pest.</title>
        <authorList>
            <person name="Cucini C."/>
            <person name="Boschi S."/>
            <person name="Funari R."/>
            <person name="Cardaioli E."/>
            <person name="Iannotti N."/>
            <person name="Marturano G."/>
            <person name="Paoli F."/>
            <person name="Bruttini M."/>
            <person name="Carapelli A."/>
            <person name="Frati F."/>
            <person name="Nardi F."/>
        </authorList>
    </citation>
    <scope>NUCLEOTIDE SEQUENCE [LARGE SCALE GENOMIC DNA]</scope>
    <source>
        <strain evidence="2">DMR45628</strain>
    </source>
</reference>
<feature type="compositionally biased region" description="Polar residues" evidence="1">
    <location>
        <begin position="187"/>
        <end position="196"/>
    </location>
</feature>
<keyword evidence="3" id="KW-1185">Reference proteome</keyword>
<evidence type="ECO:0000256" key="1">
    <source>
        <dbReference type="SAM" id="MobiDB-lite"/>
    </source>
</evidence>
<sequence>MRDRDRDLWSVGPGTFLSHSERPLPGLDCLSIQRLDALLYTEGNKWRSQGRIQFIVLDNNVEICALKDNVEVEGENKEDEVDNEEMIVKPSRNDILEALQTLQKFAQTSGEVHVHFEDNLYKVRRECLKNSYLSAHLDQTFPLVGDENALFRFISNDTQAITISKLPRSNSAQPKVSLKSEKKNHSSKPPKSDLSQFKTSFQEYQKFG</sequence>
<dbReference type="AlphaFoldDB" id="A0AAW1N338"/>
<evidence type="ECO:0000313" key="2">
    <source>
        <dbReference type="EMBL" id="KAK9754432.1"/>
    </source>
</evidence>
<feature type="region of interest" description="Disordered" evidence="1">
    <location>
        <begin position="168"/>
        <end position="196"/>
    </location>
</feature>
<evidence type="ECO:0000313" key="3">
    <source>
        <dbReference type="Proteomes" id="UP001458880"/>
    </source>
</evidence>
<gene>
    <name evidence="2" type="ORF">QE152_g1186</name>
</gene>
<comment type="caution">
    <text evidence="2">The sequence shown here is derived from an EMBL/GenBank/DDBJ whole genome shotgun (WGS) entry which is preliminary data.</text>
</comment>
<proteinExistence type="predicted"/>